<dbReference type="Gene3D" id="3.40.630.30">
    <property type="match status" value="1"/>
</dbReference>
<feature type="domain" description="N-acetyltransferase" evidence="1">
    <location>
        <begin position="3"/>
        <end position="178"/>
    </location>
</feature>
<organism evidence="2 3">
    <name type="scientific">Bacillus cytotoxicus</name>
    <dbReference type="NCBI Taxonomy" id="580165"/>
    <lineage>
        <taxon>Bacteria</taxon>
        <taxon>Bacillati</taxon>
        <taxon>Bacillota</taxon>
        <taxon>Bacilli</taxon>
        <taxon>Bacillales</taxon>
        <taxon>Bacillaceae</taxon>
        <taxon>Bacillus</taxon>
        <taxon>Bacillus cereus group</taxon>
    </lineage>
</organism>
<dbReference type="CDD" id="cd04301">
    <property type="entry name" value="NAT_SF"/>
    <property type="match status" value="1"/>
</dbReference>
<proteinExistence type="predicted"/>
<dbReference type="InterPro" id="IPR000182">
    <property type="entry name" value="GNAT_dom"/>
</dbReference>
<comment type="caution">
    <text evidence="2">The sequence shown here is derived from an EMBL/GenBank/DDBJ whole genome shotgun (WGS) entry which is preliminary data.</text>
</comment>
<dbReference type="SUPFAM" id="SSF55729">
    <property type="entry name" value="Acyl-CoA N-acyltransferases (Nat)"/>
    <property type="match status" value="1"/>
</dbReference>
<dbReference type="Proteomes" id="UP000242164">
    <property type="component" value="Unassembled WGS sequence"/>
</dbReference>
<reference evidence="2 3" key="1">
    <citation type="submission" date="2016-08" db="EMBL/GenBank/DDBJ databases">
        <authorList>
            <person name="Loux V."/>
            <person name="Rue O."/>
        </authorList>
    </citation>
    <scope>NUCLEOTIDE SEQUENCE [LARGE SCALE GENOMIC DNA]</scope>
    <source>
        <strain evidence="2 3">AFSSA_08CEB44bac</strain>
    </source>
</reference>
<evidence type="ECO:0000313" key="2">
    <source>
        <dbReference type="EMBL" id="SCL90139.1"/>
    </source>
</evidence>
<name>A0AAX2CG23_9BACI</name>
<dbReference type="GO" id="GO:0016747">
    <property type="term" value="F:acyltransferase activity, transferring groups other than amino-acyl groups"/>
    <property type="evidence" value="ECO:0007669"/>
    <property type="project" value="InterPro"/>
</dbReference>
<evidence type="ECO:0000259" key="1">
    <source>
        <dbReference type="PROSITE" id="PS51186"/>
    </source>
</evidence>
<dbReference type="PROSITE" id="PS51186">
    <property type="entry name" value="GNAT"/>
    <property type="match status" value="1"/>
</dbReference>
<gene>
    <name evidence="2" type="ORF">BCB44BAC_01669</name>
</gene>
<dbReference type="EMBL" id="FMIK01000022">
    <property type="protein sequence ID" value="SCL90139.1"/>
    <property type="molecule type" value="Genomic_DNA"/>
</dbReference>
<dbReference type="Pfam" id="PF00583">
    <property type="entry name" value="Acetyltransf_1"/>
    <property type="match status" value="1"/>
</dbReference>
<accession>A0AAX2CG23</accession>
<dbReference type="RefSeq" id="WP_087098484.1">
    <property type="nucleotide sequence ID" value="NZ_CP066179.1"/>
</dbReference>
<sequence>MQIKIRIARKEDIPSIAKVHVDSWRTTYSGLLPKEILENMTYRRREKQWENIFKQNISKQYRYVAETTEGEIVGFIDGGEERTGNYSCDGELYAVYLIKEYQGYKIGQRLFQMMISEFIKYDIHSVLVWVVSNNPSKLFYEKFKPERVDTKMIEKWGVEETAYCWRDIRDLYENLTLL</sequence>
<evidence type="ECO:0000313" key="3">
    <source>
        <dbReference type="Proteomes" id="UP000242164"/>
    </source>
</evidence>
<protein>
    <submittedName>
        <fullName evidence="2">GCN5-related N-acetyltransferase</fullName>
    </submittedName>
</protein>
<dbReference type="InterPro" id="IPR016181">
    <property type="entry name" value="Acyl_CoA_acyltransferase"/>
</dbReference>
<dbReference type="AlphaFoldDB" id="A0AAX2CG23"/>